<dbReference type="AlphaFoldDB" id="A0A1U7MYB1"/>
<gene>
    <name evidence="1" type="ORF">BJP37_06025</name>
</gene>
<sequence length="115" mass="12933">MYQPGKRSDSCINTITEQRIALEELLEDSPSLRCDPRAIYSPIGKRTVAFLPEVFEQCYQKARIKAAQETGIKLSTFPSQCSFDQEEVLEAGFFPEVLNRESGIGNRESGIGNRE</sequence>
<organism evidence="1 2">
    <name type="scientific">Moorena bouillonii PNG</name>
    <dbReference type="NCBI Taxonomy" id="568701"/>
    <lineage>
        <taxon>Bacteria</taxon>
        <taxon>Bacillati</taxon>
        <taxon>Cyanobacteriota</taxon>
        <taxon>Cyanophyceae</taxon>
        <taxon>Coleofasciculales</taxon>
        <taxon>Coleofasciculaceae</taxon>
        <taxon>Moorena</taxon>
    </lineage>
</organism>
<keyword evidence="2" id="KW-1185">Reference proteome</keyword>
<dbReference type="Gene3D" id="1.20.1220.20">
    <property type="entry name" value="Uncharcterised protein PF01724"/>
    <property type="match status" value="1"/>
</dbReference>
<evidence type="ECO:0008006" key="3">
    <source>
        <dbReference type="Google" id="ProtNLM"/>
    </source>
</evidence>
<accession>A0A1U7MYB1</accession>
<evidence type="ECO:0000313" key="1">
    <source>
        <dbReference type="EMBL" id="OLT58669.1"/>
    </source>
</evidence>
<evidence type="ECO:0000313" key="2">
    <source>
        <dbReference type="Proteomes" id="UP000186657"/>
    </source>
</evidence>
<dbReference type="EMBL" id="MKZS01000001">
    <property type="protein sequence ID" value="OLT58669.1"/>
    <property type="molecule type" value="Genomic_DNA"/>
</dbReference>
<comment type="caution">
    <text evidence="1">The sequence shown here is derived from an EMBL/GenBank/DDBJ whole genome shotgun (WGS) entry which is preliminary data.</text>
</comment>
<dbReference type="Pfam" id="PF01724">
    <property type="entry name" value="DUF29"/>
    <property type="match status" value="1"/>
</dbReference>
<proteinExistence type="predicted"/>
<name>A0A1U7MYB1_9CYAN</name>
<dbReference type="InterPro" id="IPR002636">
    <property type="entry name" value="DUF29"/>
</dbReference>
<protein>
    <recommendedName>
        <fullName evidence="3">DUF29 domain-containing protein</fullName>
    </recommendedName>
</protein>
<reference evidence="1 2" key="1">
    <citation type="submission" date="2016-10" db="EMBL/GenBank/DDBJ databases">
        <title>Comparative genomics uncovers the prolific and rare metabolic potential of the cyanobacterial genus Moorea.</title>
        <authorList>
            <person name="Leao T."/>
            <person name="Castelao G."/>
            <person name="Korobeynikov A."/>
            <person name="Monroe E.A."/>
            <person name="Podell S."/>
            <person name="Glukhov E."/>
            <person name="Allen E."/>
            <person name="Gerwick W.H."/>
            <person name="Gerwick L."/>
        </authorList>
    </citation>
    <scope>NUCLEOTIDE SEQUENCE [LARGE SCALE GENOMIC DNA]</scope>
    <source>
        <strain evidence="1 2">PNG5-198</strain>
    </source>
</reference>
<dbReference type="Proteomes" id="UP000186657">
    <property type="component" value="Unassembled WGS sequence"/>
</dbReference>
<dbReference type="PANTHER" id="PTHR34235:SF3">
    <property type="entry name" value="SLR1203 PROTEIN"/>
    <property type="match status" value="1"/>
</dbReference>
<dbReference type="PANTHER" id="PTHR34235">
    <property type="entry name" value="SLR1203 PROTEIN-RELATED"/>
    <property type="match status" value="1"/>
</dbReference>